<feature type="compositionally biased region" description="Low complexity" evidence="1">
    <location>
        <begin position="376"/>
        <end position="402"/>
    </location>
</feature>
<reference evidence="2 3" key="1">
    <citation type="submission" date="2016-07" db="EMBL/GenBank/DDBJ databases">
        <title>Pervasive Adenine N6-methylation of Active Genes in Fungi.</title>
        <authorList>
            <consortium name="DOE Joint Genome Institute"/>
            <person name="Mondo S.J."/>
            <person name="Dannebaum R.O."/>
            <person name="Kuo R.C."/>
            <person name="Labutti K."/>
            <person name="Haridas S."/>
            <person name="Kuo A."/>
            <person name="Salamov A."/>
            <person name="Ahrendt S.R."/>
            <person name="Lipzen A."/>
            <person name="Sullivan W."/>
            <person name="Andreopoulos W.B."/>
            <person name="Clum A."/>
            <person name="Lindquist E."/>
            <person name="Daum C."/>
            <person name="Ramamoorthy G.K."/>
            <person name="Gryganskyi A."/>
            <person name="Culley D."/>
            <person name="Magnuson J.K."/>
            <person name="James T.Y."/>
            <person name="O'Malley M.A."/>
            <person name="Stajich J.E."/>
            <person name="Spatafora J.W."/>
            <person name="Visel A."/>
            <person name="Grigoriev I.V."/>
        </authorList>
    </citation>
    <scope>NUCLEOTIDE SEQUENCE [LARGE SCALE GENOMIC DNA]</scope>
    <source>
        <strain evidence="2 3">62-1032</strain>
    </source>
</reference>
<feature type="compositionally biased region" description="Low complexity" evidence="1">
    <location>
        <begin position="233"/>
        <end position="246"/>
    </location>
</feature>
<dbReference type="AlphaFoldDB" id="A0A1Y2EDB9"/>
<feature type="region of interest" description="Disordered" evidence="1">
    <location>
        <begin position="835"/>
        <end position="917"/>
    </location>
</feature>
<feature type="compositionally biased region" description="Polar residues" evidence="1">
    <location>
        <begin position="835"/>
        <end position="857"/>
    </location>
</feature>
<dbReference type="EMBL" id="MCGR01000056">
    <property type="protein sequence ID" value="ORY69407.1"/>
    <property type="molecule type" value="Genomic_DNA"/>
</dbReference>
<dbReference type="Proteomes" id="UP000193467">
    <property type="component" value="Unassembled WGS sequence"/>
</dbReference>
<dbReference type="OrthoDB" id="5964929at2759"/>
<evidence type="ECO:0000256" key="1">
    <source>
        <dbReference type="SAM" id="MobiDB-lite"/>
    </source>
</evidence>
<feature type="region of interest" description="Disordered" evidence="1">
    <location>
        <begin position="127"/>
        <end position="176"/>
    </location>
</feature>
<feature type="region of interest" description="Disordered" evidence="1">
    <location>
        <begin position="221"/>
        <end position="246"/>
    </location>
</feature>
<gene>
    <name evidence="2" type="ORF">BCR35DRAFT_354585</name>
</gene>
<evidence type="ECO:0000313" key="3">
    <source>
        <dbReference type="Proteomes" id="UP000193467"/>
    </source>
</evidence>
<evidence type="ECO:0008006" key="4">
    <source>
        <dbReference type="Google" id="ProtNLM"/>
    </source>
</evidence>
<evidence type="ECO:0000313" key="2">
    <source>
        <dbReference type="EMBL" id="ORY69407.1"/>
    </source>
</evidence>
<feature type="compositionally biased region" description="Basic and acidic residues" evidence="1">
    <location>
        <begin position="494"/>
        <end position="534"/>
    </location>
</feature>
<feature type="compositionally biased region" description="Pro residues" evidence="1">
    <location>
        <begin position="139"/>
        <end position="155"/>
    </location>
</feature>
<feature type="region of interest" description="Disordered" evidence="1">
    <location>
        <begin position="182"/>
        <end position="201"/>
    </location>
</feature>
<protein>
    <recommendedName>
        <fullName evidence="4">SAP domain-containing protein</fullName>
    </recommendedName>
</protein>
<name>A0A1Y2EDB9_9BASI</name>
<comment type="caution">
    <text evidence="2">The sequence shown here is derived from an EMBL/GenBank/DDBJ whole genome shotgun (WGS) entry which is preliminary data.</text>
</comment>
<accession>A0A1Y2EDB9</accession>
<feature type="region of interest" description="Disordered" evidence="1">
    <location>
        <begin position="373"/>
        <end position="441"/>
    </location>
</feature>
<feature type="compositionally biased region" description="Low complexity" evidence="1">
    <location>
        <begin position="602"/>
        <end position="617"/>
    </location>
</feature>
<dbReference type="InParanoid" id="A0A1Y2EDB9"/>
<proteinExistence type="predicted"/>
<feature type="compositionally biased region" description="Low complexity" evidence="1">
    <location>
        <begin position="472"/>
        <end position="488"/>
    </location>
</feature>
<feature type="region of interest" description="Disordered" evidence="1">
    <location>
        <begin position="92"/>
        <end position="111"/>
    </location>
</feature>
<feature type="compositionally biased region" description="Basic and acidic residues" evidence="1">
    <location>
        <begin position="886"/>
        <end position="897"/>
    </location>
</feature>
<feature type="compositionally biased region" description="Polar residues" evidence="1">
    <location>
        <begin position="618"/>
        <end position="630"/>
    </location>
</feature>
<feature type="region of interest" description="Disordered" evidence="1">
    <location>
        <begin position="472"/>
        <end position="742"/>
    </location>
</feature>
<organism evidence="2 3">
    <name type="scientific">Leucosporidium creatinivorum</name>
    <dbReference type="NCBI Taxonomy" id="106004"/>
    <lineage>
        <taxon>Eukaryota</taxon>
        <taxon>Fungi</taxon>
        <taxon>Dikarya</taxon>
        <taxon>Basidiomycota</taxon>
        <taxon>Pucciniomycotina</taxon>
        <taxon>Microbotryomycetes</taxon>
        <taxon>Leucosporidiales</taxon>
        <taxon>Leucosporidium</taxon>
    </lineage>
</organism>
<feature type="compositionally biased region" description="Low complexity" evidence="1">
    <location>
        <begin position="636"/>
        <end position="656"/>
    </location>
</feature>
<keyword evidence="3" id="KW-1185">Reference proteome</keyword>
<feature type="compositionally biased region" description="Low complexity" evidence="1">
    <location>
        <begin position="96"/>
        <end position="111"/>
    </location>
</feature>
<feature type="compositionally biased region" description="Low complexity" evidence="1">
    <location>
        <begin position="414"/>
        <end position="439"/>
    </location>
</feature>
<feature type="compositionally biased region" description="Low complexity" evidence="1">
    <location>
        <begin position="703"/>
        <end position="713"/>
    </location>
</feature>
<sequence length="917" mass="94320">MSLAPETLILQDENALAVLKRPQLVELCKLHHIKANGKNVELVAKLLAHGQSLQRVEDGDVSNASSWAVVSEPDEEAQAEAEQMQVEFGLQGGARSTNGTGVSTSSSSSSLASTIRSVSGSLFKRLQHSPAKSSTPLGSPAPPPPAPAPSSPAPQLPTTTNAYYDRPPTPKIYPSLSPASIRSYSASGSPKPTLNSTFTADSPRSYISGGIRVVATQPDDSFEHDTSMDSIEPPTTTTFELPTTAPKGTTRIGRLAAGDTPPPAPSPAFIFGSPSTGVSTFAPTSFTFSAPSTSTSLAGPSAESGKTAAELVMEEMNRRAIESKATGVVYGSSALGDGGKGVDAPGTAEKRKFEGAHKRAFDKMDSITNHYAAKRSALTPSTSSATLMRSSSSSRSLHQSMSTATQPSAKRIKLPPSTSSSLLKSTSSKSLSKAASSSSSDKKIVSNLLGEGWASAAPSQSVSLAASIRSTSGASSSRFGASSTLGSSTVGKGKAKEMREGLFPNDGKDGERAKDAEARIKEREERKRKLELAKARRKSQAGAGAGGVGGRRRSTVVGPKPREGGNAASRWVKTAIKKFTTTAPVPPLPPASTSTIRTLPKSTSAAALPSLASSTSSRMTAFSPSTSKPSFSAGPSRAFAPSSSTASTSTVKGASSPQVKKEPGWKRFNLQESLAKPLSYTPKLGPINRDSSASTSHTKPRPISSISSLASASTAFGTSAIPGHKRTSSLSRPNGPARSLSLSQRVANPAMLGAVKPAAGAVGAQIEEECLTPAQAQEQKPEELDVKMPGGFGFDFTSVPTTSIPSIFPSLPSSLTPLPLASPVASASSTSALQPLTNTLFSPPPASTNAGARSNGTPLKKSAIPSSAKKTRTATGSKLGGGVKGSKLEKTEWESRARKVVAKRSGGVGGAGKKRVA</sequence>